<dbReference type="PANTHER" id="PTHR12619">
    <property type="entry name" value="RFX TRANSCRIPTION FACTOR FAMILY"/>
    <property type="match status" value="1"/>
</dbReference>
<evidence type="ECO:0000259" key="7">
    <source>
        <dbReference type="PROSITE" id="PS51526"/>
    </source>
</evidence>
<dbReference type="InterPro" id="IPR003150">
    <property type="entry name" value="DNA-bd_RFX"/>
</dbReference>
<dbReference type="PROSITE" id="PS51526">
    <property type="entry name" value="RFX_DBD"/>
    <property type="match status" value="1"/>
</dbReference>
<evidence type="ECO:0000313" key="10">
    <source>
        <dbReference type="WBParaSite" id="TCONS_00013898.p1"/>
    </source>
</evidence>
<dbReference type="Gene3D" id="1.10.10.10">
    <property type="entry name" value="Winged helix-like DNA-binding domain superfamily/Winged helix DNA-binding domain"/>
    <property type="match status" value="1"/>
</dbReference>
<dbReference type="AlphaFoldDB" id="A0A913HP45"/>
<dbReference type="GO" id="GO:0000978">
    <property type="term" value="F:RNA polymerase II cis-regulatory region sequence-specific DNA binding"/>
    <property type="evidence" value="ECO:0007669"/>
    <property type="project" value="TreeGrafter"/>
</dbReference>
<evidence type="ECO:0000256" key="3">
    <source>
        <dbReference type="ARBA" id="ARBA00023125"/>
    </source>
</evidence>
<evidence type="ECO:0000256" key="5">
    <source>
        <dbReference type="ARBA" id="ARBA00023242"/>
    </source>
</evidence>
<evidence type="ECO:0000256" key="6">
    <source>
        <dbReference type="SAM" id="MobiDB-lite"/>
    </source>
</evidence>
<name>A0A913HP45_STRER</name>
<dbReference type="InterPro" id="IPR039779">
    <property type="entry name" value="RFX-like"/>
</dbReference>
<keyword evidence="2" id="KW-0805">Transcription regulation</keyword>
<evidence type="ECO:0000256" key="4">
    <source>
        <dbReference type="ARBA" id="ARBA00023163"/>
    </source>
</evidence>
<feature type="compositionally biased region" description="Low complexity" evidence="6">
    <location>
        <begin position="357"/>
        <end position="385"/>
    </location>
</feature>
<dbReference type="SUPFAM" id="SSF46785">
    <property type="entry name" value="Winged helix' DNA-binding domain"/>
    <property type="match status" value="1"/>
</dbReference>
<dbReference type="Pfam" id="PF25340">
    <property type="entry name" value="BCD_RFX"/>
    <property type="match status" value="1"/>
</dbReference>
<proteinExistence type="predicted"/>
<evidence type="ECO:0000256" key="2">
    <source>
        <dbReference type="ARBA" id="ARBA00023015"/>
    </source>
</evidence>
<feature type="region of interest" description="Disordered" evidence="6">
    <location>
        <begin position="332"/>
        <end position="387"/>
    </location>
</feature>
<sequence>MYSSSMENYKNNNYSNISSYQVESSSISGKESILEISKDNTNFINKDQISINSESNNIGVSLVQPTVDTNFLWNFNVFNQSKSIQNLSSTNNTLINNTTEFTESSSSSSFSTFITDQGTSNFCNSSGFGLSQFDITSHLTKNYNPYNYTEETSNYFLPFYHSTVRNSTLITPVQMDSYPLTPQSNNSTVCYRYNNNGEPYQGYYNYHNQVHSPQTNYLIQNNTVNQGNSPISGNEEDASAQMAHATRASPATIQWLVTNYETADGTSLPRCTLYNHYIKHCNEHKIEPVNAASFGKLIRSVFLGLRTRRLGTRGNSKYHYYGIRIKPDSQLAKLSTKEEEATRATRGSGMRNKRQPTSTTVTSNTNTNTSSPINNGSTINSNSNSFNIRRSDITNYSSNYTKSTIQHKRSLSDDYNSDNSDDSLKLFIPSPEGVKRDITNHFSIFKNNNTSPQFENGFSNDVLMMDREFITSQLNMYTFRHKEMPHIPFPSIDDLKEYMGSYQLTPQNIFKFLNSYTTIFQSILETIQRLNFNSIPQYLQNFWHISFEIDDSEDIENIRQKNDREKDAYNLNVCHRICNIPIIQNYIYNFDILFYQTLIETLIPNILCNTMTGGVATFLRNFAKSLENHISNAFKGCVEQFLQNKIITVRMFSTSLRRYVSINHVAQAARSVFQKPDQIRQMYFDYSRVDLDLIHEHAGWVCCCDYNLVRNIESDFKSNMGKQKTLEEWAEWIEAVVDQCLANCHDKPIKSIIKAAKCLLLEWNFYASAVIRDLTLRSAQSFGSFHLIRLLFDDYIYLMVEQKIARTINVPPISVSSNAILSDAFVHNFNYSITTETSTSDYPSSHDSPIELLIPTSTSSDYLQISSINSEHSTSIHSQPNTTTADEDDDTPIDILSTDFDESNEMINNSDNFSLSHIEELSNEDSHLSHLGDSVYMEEADCTPVHEPPNCSVLMNQNVDNPSSTSSSYKYNNRTTFLESSNSMLLSPELLLDVEGDNNKNLRKCSSNGDCHELSENYIIS</sequence>
<feature type="compositionally biased region" description="Polar residues" evidence="6">
    <location>
        <begin position="870"/>
        <end position="884"/>
    </location>
</feature>
<dbReference type="WBParaSite" id="SSTP_0000498900.1">
    <property type="protein sequence ID" value="SSTP_0000498900.1"/>
    <property type="gene ID" value="SSTP_0000498900"/>
</dbReference>
<dbReference type="Pfam" id="PF02257">
    <property type="entry name" value="RFX_DNA_binding"/>
    <property type="match status" value="1"/>
</dbReference>
<comment type="subcellular location">
    <subcellularLocation>
        <location evidence="1">Nucleus</location>
    </subcellularLocation>
</comment>
<reference evidence="9" key="1">
    <citation type="submission" date="2022-10" db="UniProtKB">
        <authorList>
            <consortium name="WormBaseParasite"/>
        </authorList>
    </citation>
    <scope>IDENTIFICATION</scope>
</reference>
<dbReference type="FunFam" id="1.10.10.10:FF:000017">
    <property type="entry name" value="transcription factor RFX3 isoform X1"/>
    <property type="match status" value="1"/>
</dbReference>
<keyword evidence="8" id="KW-1185">Reference proteome</keyword>
<dbReference type="GO" id="GO:0000981">
    <property type="term" value="F:DNA-binding transcription factor activity, RNA polymerase II-specific"/>
    <property type="evidence" value="ECO:0007669"/>
    <property type="project" value="TreeGrafter"/>
</dbReference>
<keyword evidence="5" id="KW-0539">Nucleus</keyword>
<keyword evidence="3" id="KW-0238">DNA-binding</keyword>
<keyword evidence="4" id="KW-0804">Transcription</keyword>
<feature type="domain" description="RFX-type winged-helix" evidence="7">
    <location>
        <begin position="252"/>
        <end position="327"/>
    </location>
</feature>
<protein>
    <submittedName>
        <fullName evidence="9 10">RFX-type winged-helix domain-containing protein</fullName>
    </submittedName>
</protein>
<evidence type="ECO:0000313" key="9">
    <source>
        <dbReference type="WBParaSite" id="SSTP_0000498900.1"/>
    </source>
</evidence>
<dbReference type="Proteomes" id="UP000035681">
    <property type="component" value="Unplaced"/>
</dbReference>
<accession>A0A913HP45</accession>
<evidence type="ECO:0000313" key="8">
    <source>
        <dbReference type="Proteomes" id="UP000035681"/>
    </source>
</evidence>
<organism evidence="9">
    <name type="scientific">Strongyloides stercoralis</name>
    <name type="common">Threadworm</name>
    <dbReference type="NCBI Taxonomy" id="6248"/>
    <lineage>
        <taxon>Eukaryota</taxon>
        <taxon>Metazoa</taxon>
        <taxon>Ecdysozoa</taxon>
        <taxon>Nematoda</taxon>
        <taxon>Chromadorea</taxon>
        <taxon>Rhabditida</taxon>
        <taxon>Tylenchina</taxon>
        <taxon>Panagrolaimomorpha</taxon>
        <taxon>Strongyloidoidea</taxon>
        <taxon>Strongyloididae</taxon>
        <taxon>Strongyloides</taxon>
    </lineage>
</organism>
<evidence type="ECO:0000256" key="1">
    <source>
        <dbReference type="ARBA" id="ARBA00004123"/>
    </source>
</evidence>
<feature type="region of interest" description="Disordered" evidence="6">
    <location>
        <begin position="870"/>
        <end position="892"/>
    </location>
</feature>
<dbReference type="PANTHER" id="PTHR12619:SF33">
    <property type="entry name" value="RFX, ISOFORM H"/>
    <property type="match status" value="1"/>
</dbReference>
<dbReference type="GO" id="GO:0005634">
    <property type="term" value="C:nucleus"/>
    <property type="evidence" value="ECO:0007669"/>
    <property type="project" value="UniProtKB-SubCell"/>
</dbReference>
<dbReference type="InterPro" id="IPR057321">
    <property type="entry name" value="RFX1-4/6/8-like_BCD"/>
</dbReference>
<dbReference type="WBParaSite" id="TCONS_00013898.p1">
    <property type="protein sequence ID" value="TCONS_00013898.p1"/>
    <property type="gene ID" value="XLOC_008935"/>
</dbReference>
<dbReference type="InterPro" id="IPR036390">
    <property type="entry name" value="WH_DNA-bd_sf"/>
</dbReference>
<dbReference type="InterPro" id="IPR036388">
    <property type="entry name" value="WH-like_DNA-bd_sf"/>
</dbReference>